<dbReference type="SUPFAM" id="SSF46689">
    <property type="entry name" value="Homeodomain-like"/>
    <property type="match status" value="2"/>
</dbReference>
<keyword evidence="1" id="KW-0805">Transcription regulation</keyword>
<dbReference type="SMART" id="SM00342">
    <property type="entry name" value="HTH_ARAC"/>
    <property type="match status" value="1"/>
</dbReference>
<keyword evidence="7" id="KW-1185">Reference proteome</keyword>
<name>A0A1G5CRG0_9PAST</name>
<dbReference type="Pfam" id="PF02311">
    <property type="entry name" value="AraC_binding"/>
    <property type="match status" value="1"/>
</dbReference>
<accession>A0A1G5CRG0</accession>
<organism evidence="6 7">
    <name type="scientific">Basfia succiniciproducens</name>
    <dbReference type="NCBI Taxonomy" id="653940"/>
    <lineage>
        <taxon>Bacteria</taxon>
        <taxon>Pseudomonadati</taxon>
        <taxon>Pseudomonadota</taxon>
        <taxon>Gammaproteobacteria</taxon>
        <taxon>Pasteurellales</taxon>
        <taxon>Pasteurellaceae</taxon>
        <taxon>Basfia</taxon>
    </lineage>
</organism>
<evidence type="ECO:0000256" key="3">
    <source>
        <dbReference type="ARBA" id="ARBA00023159"/>
    </source>
</evidence>
<evidence type="ECO:0000313" key="7">
    <source>
        <dbReference type="Proteomes" id="UP000199588"/>
    </source>
</evidence>
<dbReference type="PROSITE" id="PS00041">
    <property type="entry name" value="HTH_ARAC_FAMILY_1"/>
    <property type="match status" value="1"/>
</dbReference>
<evidence type="ECO:0000256" key="2">
    <source>
        <dbReference type="ARBA" id="ARBA00023125"/>
    </source>
</evidence>
<reference evidence="6 7" key="1">
    <citation type="submission" date="2016-10" db="EMBL/GenBank/DDBJ databases">
        <authorList>
            <person name="Varghese N."/>
            <person name="Submissions S."/>
        </authorList>
    </citation>
    <scope>NUCLEOTIDE SEQUENCE [LARGE SCALE GENOMIC DNA]</scope>
    <source>
        <strain evidence="6 7">DSM 22022</strain>
    </source>
</reference>
<dbReference type="SUPFAM" id="SSF51215">
    <property type="entry name" value="Regulatory protein AraC"/>
    <property type="match status" value="1"/>
</dbReference>
<dbReference type="Gene3D" id="1.10.10.60">
    <property type="entry name" value="Homeodomain-like"/>
    <property type="match status" value="2"/>
</dbReference>
<dbReference type="Proteomes" id="UP000199588">
    <property type="component" value="Unassembled WGS sequence"/>
</dbReference>
<feature type="domain" description="HTH araC/xylS-type" evidence="5">
    <location>
        <begin position="186"/>
        <end position="284"/>
    </location>
</feature>
<dbReference type="RefSeq" id="WP_090655350.1">
    <property type="nucleotide sequence ID" value="NZ_CP015031.1"/>
</dbReference>
<sequence length="285" mass="33278">MKYQREVQQETNPLLPGYQFGSYLVAGCTPIEKGNEVDFAIRRPNGMKGYIINLTTKGEGTVFEGDRAFTCCKGDLLLFPPNAEHLYYRSQSAESWHHQWIYFRPRSFWANWLQWSHISDHVGRLTITDPTTYEEILALFKKIEREYNAKDIFSEAMSMCLLEQLLIKCIKLDPVNSQRMLDPRILETCHFISANLHINHKITEIAEHIHMSPSRLTHLFAQQTGSSIIKWREEQRMIKAQHLLHTSGAPIYAIARQLGYDDQLYFSRLFKRYSGLSPSDYRNSR</sequence>
<evidence type="ECO:0000256" key="4">
    <source>
        <dbReference type="ARBA" id="ARBA00023163"/>
    </source>
</evidence>
<keyword evidence="4" id="KW-0804">Transcription</keyword>
<keyword evidence="3" id="KW-0010">Activator</keyword>
<dbReference type="EMBL" id="FMUQ01000009">
    <property type="protein sequence ID" value="SCY04976.1"/>
    <property type="molecule type" value="Genomic_DNA"/>
</dbReference>
<dbReference type="InterPro" id="IPR018060">
    <property type="entry name" value="HTH_AraC"/>
</dbReference>
<evidence type="ECO:0000256" key="1">
    <source>
        <dbReference type="ARBA" id="ARBA00023015"/>
    </source>
</evidence>
<comment type="caution">
    <text evidence="6">The sequence shown here is derived from an EMBL/GenBank/DDBJ whole genome shotgun (WGS) entry which is preliminary data.</text>
</comment>
<dbReference type="InterPro" id="IPR037923">
    <property type="entry name" value="HTH-like"/>
</dbReference>
<protein>
    <submittedName>
        <fullName evidence="6">Transcriptional regulator, AraC family</fullName>
    </submittedName>
</protein>
<dbReference type="PROSITE" id="PS51257">
    <property type="entry name" value="PROKAR_LIPOPROTEIN"/>
    <property type="match status" value="1"/>
</dbReference>
<dbReference type="Gene3D" id="2.60.120.280">
    <property type="entry name" value="Regulatory protein AraC"/>
    <property type="match status" value="1"/>
</dbReference>
<keyword evidence="2" id="KW-0238">DNA-binding</keyword>
<dbReference type="InterPro" id="IPR020449">
    <property type="entry name" value="Tscrpt_reg_AraC-type_HTH"/>
</dbReference>
<gene>
    <name evidence="6" type="ORF">SAMN02910354_01297</name>
</gene>
<evidence type="ECO:0000259" key="5">
    <source>
        <dbReference type="PROSITE" id="PS01124"/>
    </source>
</evidence>
<dbReference type="InterPro" id="IPR009057">
    <property type="entry name" value="Homeodomain-like_sf"/>
</dbReference>
<proteinExistence type="predicted"/>
<dbReference type="PROSITE" id="PS01124">
    <property type="entry name" value="HTH_ARAC_FAMILY_2"/>
    <property type="match status" value="1"/>
</dbReference>
<dbReference type="Pfam" id="PF12833">
    <property type="entry name" value="HTH_18"/>
    <property type="match status" value="1"/>
</dbReference>
<dbReference type="PRINTS" id="PR00032">
    <property type="entry name" value="HTHARAC"/>
</dbReference>
<dbReference type="InterPro" id="IPR003313">
    <property type="entry name" value="AraC-bd"/>
</dbReference>
<dbReference type="NCBIfam" id="NF007860">
    <property type="entry name" value="PRK10572.1"/>
    <property type="match status" value="1"/>
</dbReference>
<dbReference type="InterPro" id="IPR018062">
    <property type="entry name" value="HTH_AraC-typ_CS"/>
</dbReference>
<dbReference type="PANTHER" id="PTHR43280">
    <property type="entry name" value="ARAC-FAMILY TRANSCRIPTIONAL REGULATOR"/>
    <property type="match status" value="1"/>
</dbReference>
<dbReference type="PANTHER" id="PTHR43280:SF25">
    <property type="entry name" value="ARABINOSE OPERON REGULATORY PROTEIN"/>
    <property type="match status" value="1"/>
</dbReference>
<evidence type="ECO:0000313" key="6">
    <source>
        <dbReference type="EMBL" id="SCY04976.1"/>
    </source>
</evidence>